<dbReference type="Proteomes" id="UP000835052">
    <property type="component" value="Unassembled WGS sequence"/>
</dbReference>
<dbReference type="PANTHER" id="PTHR12654:SF2">
    <property type="entry name" value="NON-LYSOSOMAL GLUCOSYLCERAMIDASE"/>
    <property type="match status" value="1"/>
</dbReference>
<dbReference type="EMBL" id="CAJGYM010000001">
    <property type="protein sequence ID" value="CAD6184619.1"/>
    <property type="molecule type" value="Genomic_DNA"/>
</dbReference>
<accession>A0A8S1GN74</accession>
<evidence type="ECO:0000256" key="1">
    <source>
        <dbReference type="SAM" id="SignalP"/>
    </source>
</evidence>
<gene>
    <name evidence="3" type="ORF">CAUJ_LOCUS538</name>
</gene>
<name>A0A8S1GN74_9PELO</name>
<dbReference type="InterPro" id="IPR024462">
    <property type="entry name" value="GH116_N"/>
</dbReference>
<feature type="chain" id="PRO_5035745798" description="Glycosyl-hydrolase family 116 N-terminal domain-containing protein" evidence="1">
    <location>
        <begin position="21"/>
        <end position="250"/>
    </location>
</feature>
<dbReference type="AlphaFoldDB" id="A0A8S1GN74"/>
<evidence type="ECO:0000259" key="2">
    <source>
        <dbReference type="Pfam" id="PF12215"/>
    </source>
</evidence>
<dbReference type="OrthoDB" id="5809959at2759"/>
<protein>
    <recommendedName>
        <fullName evidence="2">Glycosyl-hydrolase family 116 N-terminal domain-containing protein</fullName>
    </recommendedName>
</protein>
<dbReference type="GO" id="GO:0008422">
    <property type="term" value="F:beta-glucosidase activity"/>
    <property type="evidence" value="ECO:0007669"/>
    <property type="project" value="TreeGrafter"/>
</dbReference>
<organism evidence="3 4">
    <name type="scientific">Caenorhabditis auriculariae</name>
    <dbReference type="NCBI Taxonomy" id="2777116"/>
    <lineage>
        <taxon>Eukaryota</taxon>
        <taxon>Metazoa</taxon>
        <taxon>Ecdysozoa</taxon>
        <taxon>Nematoda</taxon>
        <taxon>Chromadorea</taxon>
        <taxon>Rhabditida</taxon>
        <taxon>Rhabditina</taxon>
        <taxon>Rhabditomorpha</taxon>
        <taxon>Rhabditoidea</taxon>
        <taxon>Rhabditidae</taxon>
        <taxon>Peloderinae</taxon>
        <taxon>Caenorhabditis</taxon>
    </lineage>
</organism>
<evidence type="ECO:0000313" key="3">
    <source>
        <dbReference type="EMBL" id="CAD6184619.1"/>
    </source>
</evidence>
<feature type="signal peptide" evidence="1">
    <location>
        <begin position="1"/>
        <end position="20"/>
    </location>
</feature>
<dbReference type="PANTHER" id="PTHR12654">
    <property type="entry name" value="BILE ACID BETA-GLUCOSIDASE-RELATED"/>
    <property type="match status" value="1"/>
</dbReference>
<sequence length="250" mass="28182">MKKTAFVCTLAVDLLRVGLLVVTSLRRKMTRSEAKSSGCCCFRSTARMSKREERREAFSSCARPEPGSAAPGSFDDSTTVGLPQELFGPGWRATGDRRPTEKRVPFNRPTPKQVFEALPFVRRYFVYWMKHTFDKEKLFINTFQPLKHKPYYGVPCGGIGCGAIGRDFRGGFCKFSLRPGLVEHKVDVVPANQFIVSVRRNGKCIYQKVLCAADVTLPPGQLSEWDFSFPKKHFLWQMLALSSEAPNLSN</sequence>
<keyword evidence="4" id="KW-1185">Reference proteome</keyword>
<proteinExistence type="predicted"/>
<dbReference type="Pfam" id="PF12215">
    <property type="entry name" value="Glyco_hydr_116N"/>
    <property type="match status" value="1"/>
</dbReference>
<evidence type="ECO:0000313" key="4">
    <source>
        <dbReference type="Proteomes" id="UP000835052"/>
    </source>
</evidence>
<dbReference type="InterPro" id="IPR052566">
    <property type="entry name" value="Non-lysos_glucosylceramidase"/>
</dbReference>
<keyword evidence="1" id="KW-0732">Signal</keyword>
<feature type="domain" description="Glycosyl-hydrolase family 116 N-terminal" evidence="2">
    <location>
        <begin position="153"/>
        <end position="233"/>
    </location>
</feature>
<comment type="caution">
    <text evidence="3">The sequence shown here is derived from an EMBL/GenBank/DDBJ whole genome shotgun (WGS) entry which is preliminary data.</text>
</comment>
<reference evidence="3" key="1">
    <citation type="submission" date="2020-10" db="EMBL/GenBank/DDBJ databases">
        <authorList>
            <person name="Kikuchi T."/>
        </authorList>
    </citation>
    <scope>NUCLEOTIDE SEQUENCE</scope>
    <source>
        <strain evidence="3">NKZ352</strain>
    </source>
</reference>